<reference evidence="2" key="1">
    <citation type="submission" date="2021-06" db="EMBL/GenBank/DDBJ databases">
        <authorList>
            <person name="Hodson N. C."/>
            <person name="Mongue J. A."/>
            <person name="Jaron S. K."/>
        </authorList>
    </citation>
    <scope>NUCLEOTIDE SEQUENCE</scope>
</reference>
<gene>
    <name evidence="2" type="ORF">AFUS01_LOCUS904</name>
</gene>
<comment type="caution">
    <text evidence="2">The sequence shown here is derived from an EMBL/GenBank/DDBJ whole genome shotgun (WGS) entry which is preliminary data.</text>
</comment>
<sequence>MFVIHRYLRLTPVYAFVVGIMATLVPYFGNSPFWFNLEDD</sequence>
<keyword evidence="1" id="KW-1133">Transmembrane helix</keyword>
<protein>
    <submittedName>
        <fullName evidence="2">Uncharacterized protein</fullName>
    </submittedName>
</protein>
<name>A0A8J2J149_9HEXA</name>
<accession>A0A8J2J149</accession>
<keyword evidence="1" id="KW-0472">Membrane</keyword>
<keyword evidence="3" id="KW-1185">Reference proteome</keyword>
<dbReference type="AlphaFoldDB" id="A0A8J2J149"/>
<proteinExistence type="predicted"/>
<feature type="non-terminal residue" evidence="2">
    <location>
        <position position="40"/>
    </location>
</feature>
<dbReference type="OrthoDB" id="10265389at2759"/>
<evidence type="ECO:0000313" key="2">
    <source>
        <dbReference type="EMBL" id="CAG7655134.1"/>
    </source>
</evidence>
<dbReference type="Proteomes" id="UP000708208">
    <property type="component" value="Unassembled WGS sequence"/>
</dbReference>
<dbReference type="EMBL" id="CAJVCH010004854">
    <property type="protein sequence ID" value="CAG7655134.1"/>
    <property type="molecule type" value="Genomic_DNA"/>
</dbReference>
<evidence type="ECO:0000313" key="3">
    <source>
        <dbReference type="Proteomes" id="UP000708208"/>
    </source>
</evidence>
<evidence type="ECO:0000256" key="1">
    <source>
        <dbReference type="SAM" id="Phobius"/>
    </source>
</evidence>
<feature type="transmembrane region" description="Helical" evidence="1">
    <location>
        <begin position="7"/>
        <end position="28"/>
    </location>
</feature>
<organism evidence="2 3">
    <name type="scientific">Allacma fusca</name>
    <dbReference type="NCBI Taxonomy" id="39272"/>
    <lineage>
        <taxon>Eukaryota</taxon>
        <taxon>Metazoa</taxon>
        <taxon>Ecdysozoa</taxon>
        <taxon>Arthropoda</taxon>
        <taxon>Hexapoda</taxon>
        <taxon>Collembola</taxon>
        <taxon>Symphypleona</taxon>
        <taxon>Sminthuridae</taxon>
        <taxon>Allacma</taxon>
    </lineage>
</organism>
<keyword evidence="1" id="KW-0812">Transmembrane</keyword>